<dbReference type="AlphaFoldDB" id="A0A516H046"/>
<dbReference type="SUPFAM" id="SSF52833">
    <property type="entry name" value="Thioredoxin-like"/>
    <property type="match status" value="1"/>
</dbReference>
<dbReference type="PROSITE" id="PS50405">
    <property type="entry name" value="GST_CTER"/>
    <property type="match status" value="1"/>
</dbReference>
<dbReference type="Gene3D" id="1.20.1050.10">
    <property type="match status" value="1"/>
</dbReference>
<keyword evidence="3" id="KW-0808">Transferase</keyword>
<evidence type="ECO:0000259" key="1">
    <source>
        <dbReference type="PROSITE" id="PS50404"/>
    </source>
</evidence>
<feature type="domain" description="GST N-terminal" evidence="1">
    <location>
        <begin position="1"/>
        <end position="80"/>
    </location>
</feature>
<reference evidence="3 4" key="1">
    <citation type="submission" date="2019-07" db="EMBL/GenBank/DDBJ databases">
        <title>Genome sequencing for Ferrovibrio sp. K5.</title>
        <authorList>
            <person name="Park S.-J."/>
        </authorList>
    </citation>
    <scope>NUCLEOTIDE SEQUENCE [LARGE SCALE GENOMIC DNA]</scope>
    <source>
        <strain evidence="3 4">K5</strain>
    </source>
</reference>
<dbReference type="PANTHER" id="PTHR44051:SF8">
    <property type="entry name" value="GLUTATHIONE S-TRANSFERASE GSTA"/>
    <property type="match status" value="1"/>
</dbReference>
<dbReference type="RefSeq" id="WP_144068130.1">
    <property type="nucleotide sequence ID" value="NZ_CP041636.1"/>
</dbReference>
<dbReference type="Pfam" id="PF02798">
    <property type="entry name" value="GST_N"/>
    <property type="match status" value="1"/>
</dbReference>
<dbReference type="InterPro" id="IPR010987">
    <property type="entry name" value="Glutathione-S-Trfase_C-like"/>
</dbReference>
<dbReference type="Gene3D" id="3.40.30.10">
    <property type="entry name" value="Glutaredoxin"/>
    <property type="match status" value="1"/>
</dbReference>
<dbReference type="SUPFAM" id="SSF47616">
    <property type="entry name" value="GST C-terminal domain-like"/>
    <property type="match status" value="1"/>
</dbReference>
<dbReference type="InterPro" id="IPR036249">
    <property type="entry name" value="Thioredoxin-like_sf"/>
</dbReference>
<dbReference type="KEGG" id="fer:FNB15_07625"/>
<dbReference type="SFLD" id="SFLDS00019">
    <property type="entry name" value="Glutathione_Transferase_(cytos"/>
    <property type="match status" value="1"/>
</dbReference>
<dbReference type="EMBL" id="CP041636">
    <property type="protein sequence ID" value="QDO97149.1"/>
    <property type="molecule type" value="Genomic_DNA"/>
</dbReference>
<dbReference type="OrthoDB" id="7583243at2"/>
<sequence>MLNLFYAAHTCALASHIALEEAGADYTLTRISFAGADQRKPDYLKINPKGRVPALVTDRGVLTETPAMLAYIAQSYPQAKLAPLQDPFAFAQAQAFNSYLCSSLHVAHAHRMRGYRWVEADDTHAIEAMKKKVPQSVYDGFALVEQHMLAGPWVLGESYTICDAYLFTLAQWLEADGVDPARLPRVAEHRRRVADRPAVMRAIAAELAA</sequence>
<accession>A0A516H046</accession>
<proteinExistence type="predicted"/>
<dbReference type="GO" id="GO:0016740">
    <property type="term" value="F:transferase activity"/>
    <property type="evidence" value="ECO:0007669"/>
    <property type="project" value="UniProtKB-KW"/>
</dbReference>
<gene>
    <name evidence="3" type="ORF">FNB15_07625</name>
</gene>
<feature type="domain" description="GST C-terminal" evidence="2">
    <location>
        <begin position="86"/>
        <end position="209"/>
    </location>
</feature>
<evidence type="ECO:0000259" key="2">
    <source>
        <dbReference type="PROSITE" id="PS50405"/>
    </source>
</evidence>
<dbReference type="Pfam" id="PF13410">
    <property type="entry name" value="GST_C_2"/>
    <property type="match status" value="1"/>
</dbReference>
<name>A0A516H046_9PROT</name>
<dbReference type="Proteomes" id="UP000317496">
    <property type="component" value="Chromosome"/>
</dbReference>
<dbReference type="InterPro" id="IPR040079">
    <property type="entry name" value="Glutathione_S-Trfase"/>
</dbReference>
<dbReference type="InterPro" id="IPR004045">
    <property type="entry name" value="Glutathione_S-Trfase_N"/>
</dbReference>
<dbReference type="PANTHER" id="PTHR44051">
    <property type="entry name" value="GLUTATHIONE S-TRANSFERASE-RELATED"/>
    <property type="match status" value="1"/>
</dbReference>
<dbReference type="PROSITE" id="PS50404">
    <property type="entry name" value="GST_NTER"/>
    <property type="match status" value="1"/>
</dbReference>
<organism evidence="3 4">
    <name type="scientific">Ferrovibrio terrae</name>
    <dbReference type="NCBI Taxonomy" id="2594003"/>
    <lineage>
        <taxon>Bacteria</taxon>
        <taxon>Pseudomonadati</taxon>
        <taxon>Pseudomonadota</taxon>
        <taxon>Alphaproteobacteria</taxon>
        <taxon>Rhodospirillales</taxon>
        <taxon>Rhodospirillaceae</taxon>
        <taxon>Ferrovibrio</taxon>
    </lineage>
</organism>
<dbReference type="SFLD" id="SFLDG01150">
    <property type="entry name" value="Main.1:_Beta-like"/>
    <property type="match status" value="1"/>
</dbReference>
<dbReference type="InterPro" id="IPR036282">
    <property type="entry name" value="Glutathione-S-Trfase_C_sf"/>
</dbReference>
<dbReference type="CDD" id="cd03057">
    <property type="entry name" value="GST_N_Beta"/>
    <property type="match status" value="1"/>
</dbReference>
<evidence type="ECO:0000313" key="4">
    <source>
        <dbReference type="Proteomes" id="UP000317496"/>
    </source>
</evidence>
<protein>
    <submittedName>
        <fullName evidence="3">Glutathione S-transferase</fullName>
    </submittedName>
</protein>
<evidence type="ECO:0000313" key="3">
    <source>
        <dbReference type="EMBL" id="QDO97149.1"/>
    </source>
</evidence>
<keyword evidence="4" id="KW-1185">Reference proteome</keyword>
<dbReference type="SFLD" id="SFLDG00358">
    <property type="entry name" value="Main_(cytGST)"/>
    <property type="match status" value="1"/>
</dbReference>
<dbReference type="CDD" id="cd03188">
    <property type="entry name" value="GST_C_Beta"/>
    <property type="match status" value="1"/>
</dbReference>